<accession>A0A7W7MCR2</accession>
<keyword evidence="2" id="KW-0285">Flavoprotein</keyword>
<keyword evidence="6" id="KW-1185">Reference proteome</keyword>
<proteinExistence type="predicted"/>
<dbReference type="InterPro" id="IPR036188">
    <property type="entry name" value="FAD/NAD-bd_sf"/>
</dbReference>
<dbReference type="EMBL" id="JACHNB010000001">
    <property type="protein sequence ID" value="MBB4745426.1"/>
    <property type="molecule type" value="Genomic_DNA"/>
</dbReference>
<dbReference type="InterPro" id="IPR002938">
    <property type="entry name" value="FAD-bd"/>
</dbReference>
<dbReference type="AlphaFoldDB" id="A0A7W7MCR2"/>
<evidence type="ECO:0000313" key="5">
    <source>
        <dbReference type="EMBL" id="MBB4745426.1"/>
    </source>
</evidence>
<organism evidence="5 6">
    <name type="scientific">Actinoplanes octamycinicus</name>
    <dbReference type="NCBI Taxonomy" id="135948"/>
    <lineage>
        <taxon>Bacteria</taxon>
        <taxon>Bacillati</taxon>
        <taxon>Actinomycetota</taxon>
        <taxon>Actinomycetes</taxon>
        <taxon>Micromonosporales</taxon>
        <taxon>Micromonosporaceae</taxon>
        <taxon>Actinoplanes</taxon>
    </lineage>
</organism>
<dbReference type="InterPro" id="IPR050641">
    <property type="entry name" value="RIFMO-like"/>
</dbReference>
<dbReference type="PRINTS" id="PR00420">
    <property type="entry name" value="RNGMNOXGNASE"/>
</dbReference>
<name>A0A7W7MCR2_9ACTN</name>
<dbReference type="GO" id="GO:0071949">
    <property type="term" value="F:FAD binding"/>
    <property type="evidence" value="ECO:0007669"/>
    <property type="project" value="InterPro"/>
</dbReference>
<comment type="cofactor">
    <cofactor evidence="1">
        <name>FAD</name>
        <dbReference type="ChEBI" id="CHEBI:57692"/>
    </cofactor>
</comment>
<evidence type="ECO:0000256" key="1">
    <source>
        <dbReference type="ARBA" id="ARBA00001974"/>
    </source>
</evidence>
<evidence type="ECO:0000313" key="6">
    <source>
        <dbReference type="Proteomes" id="UP000546162"/>
    </source>
</evidence>
<dbReference type="Proteomes" id="UP000546162">
    <property type="component" value="Unassembled WGS sequence"/>
</dbReference>
<dbReference type="PANTHER" id="PTHR43004">
    <property type="entry name" value="TRK SYSTEM POTASSIUM UPTAKE PROTEIN"/>
    <property type="match status" value="1"/>
</dbReference>
<protein>
    <submittedName>
        <fullName evidence="5">2-polyprenyl-6-methoxyphenol hydroxylase-like FAD-dependent oxidoreductase</fullName>
    </submittedName>
</protein>
<dbReference type="SUPFAM" id="SSF51905">
    <property type="entry name" value="FAD/NAD(P)-binding domain"/>
    <property type="match status" value="1"/>
</dbReference>
<gene>
    <name evidence="5" type="ORF">BJY16_008885</name>
</gene>
<evidence type="ECO:0000256" key="2">
    <source>
        <dbReference type="ARBA" id="ARBA00022630"/>
    </source>
</evidence>
<dbReference type="Gene3D" id="3.40.30.120">
    <property type="match status" value="1"/>
</dbReference>
<evidence type="ECO:0000256" key="3">
    <source>
        <dbReference type="ARBA" id="ARBA00022827"/>
    </source>
</evidence>
<dbReference type="Pfam" id="PF21274">
    <property type="entry name" value="Rng_hyd_C"/>
    <property type="match status" value="1"/>
</dbReference>
<dbReference type="Gene3D" id="3.50.50.60">
    <property type="entry name" value="FAD/NAD(P)-binding domain"/>
    <property type="match status" value="1"/>
</dbReference>
<comment type="caution">
    <text evidence="5">The sequence shown here is derived from an EMBL/GenBank/DDBJ whole genome shotgun (WGS) entry which is preliminary data.</text>
</comment>
<dbReference type="RefSeq" id="WP_185045683.1">
    <property type="nucleotide sequence ID" value="NZ_BAABFG010000005.1"/>
</dbReference>
<reference evidence="5 6" key="1">
    <citation type="submission" date="2020-08" db="EMBL/GenBank/DDBJ databases">
        <title>Sequencing the genomes of 1000 actinobacteria strains.</title>
        <authorList>
            <person name="Klenk H.-P."/>
        </authorList>
    </citation>
    <scope>NUCLEOTIDE SEQUENCE [LARGE SCALE GENOMIC DNA]</scope>
    <source>
        <strain evidence="5 6">DSM 45809</strain>
    </source>
</reference>
<dbReference type="Gene3D" id="3.30.70.2450">
    <property type="match status" value="1"/>
</dbReference>
<dbReference type="Pfam" id="PF01494">
    <property type="entry name" value="FAD_binding_3"/>
    <property type="match status" value="1"/>
</dbReference>
<keyword evidence="3" id="KW-0274">FAD</keyword>
<evidence type="ECO:0000259" key="4">
    <source>
        <dbReference type="Pfam" id="PF01494"/>
    </source>
</evidence>
<sequence length="457" mass="49433">MHTTVAIIGAGPTGLLLAGDLAGAGVDVTVFERRSGTSNLTRAFGVHARTLEILDARGLADELVTTGARVDRLRLFDRIKVDLSQLPSRFPFLLITPQFHVERLLEERAVKAGARMVRGAELTGLDQGTLRFGTETVTADWIVGADGVHSSVREAVGLPFPGRSVLTSIMLADVRLARPPADVLAVNAVGDAFAFVAPFGDGWFRIFAWDRRKQVSDREPVTLDEIREVTRRALGTDFGITEARWMSRFHSDERQAPSYRAGNVFLAGDAAHVHSPAGGQGMNTGLQDAANLSWKLAATVQGWAAAGLLDTYQSERHPVGRLVLRSSGTLIRLAMIESATGRHTRNAVGSALMSLPPVMHRAAGILSGVGIGYPDAPRTPDTPLRDGGRLYESLRAGRFVLLTEEQTRFGYDHRLLVATPQTPSRREATLVRPDGYTAWHGPVAQTEAALRRHLGPA</sequence>
<dbReference type="GO" id="GO:0016709">
    <property type="term" value="F:oxidoreductase activity, acting on paired donors, with incorporation or reduction of molecular oxygen, NAD(P)H as one donor, and incorporation of one atom of oxygen"/>
    <property type="evidence" value="ECO:0007669"/>
    <property type="project" value="UniProtKB-ARBA"/>
</dbReference>
<dbReference type="PANTHER" id="PTHR43004:SF19">
    <property type="entry name" value="BINDING MONOOXYGENASE, PUTATIVE (JCVI)-RELATED"/>
    <property type="match status" value="1"/>
</dbReference>
<feature type="domain" description="FAD-binding" evidence="4">
    <location>
        <begin position="3"/>
        <end position="326"/>
    </location>
</feature>